<keyword evidence="8" id="KW-0032">Aminotransferase</keyword>
<dbReference type="InterPro" id="IPR015424">
    <property type="entry name" value="PyrdxlP-dep_Trfase"/>
</dbReference>
<sequence>MERRPLVERLVEFKKNNPISFHVPGHKSGLLSGLPTFVKPMLSIDVTELTGLDDLHHPEEVILEAEQLLAKTYEADQSYFLVNGSTVGNMAMILASCSRGDIVLVQRNAHKSVFNALEMANVTPVFLSPEWDQRTQTATHITLHTLQEAIRMYPSAKAVVFTTPTYYGVVANKLEELVQVCHDANMTVLVDEAHGAHFRAAKDFPVSALDAGADVVVQSAHKTLPAMTMGSFLHVREGRVSSTKLQWYLRALQSSSPSYVIMASLDDARAFVAEYTERDMRHFLTVRSSFVESLQGIPSIEVVEVDDPLKLLLRIKGHTGYYLQQALESAGIFTELADTTQVLMVLPLVKSNTPFSFAEVRKRIKRVAEICNKAPRTEHLIEWSVPDNKIFANACSYERLHELEVESITYTKCIGRISAGDVIPYPPGIPLLVRGEKITTTQLKAIADYLAIEATIQGQHRLNDRQLLVLKGE</sequence>
<dbReference type="Gene3D" id="3.90.100.10">
    <property type="entry name" value="Orn/Lys/Arg decarboxylase, C-terminal domain"/>
    <property type="match status" value="1"/>
</dbReference>
<reference evidence="9" key="1">
    <citation type="submission" date="2018-09" db="EMBL/GenBank/DDBJ databases">
        <authorList>
            <person name="Zhu H."/>
        </authorList>
    </citation>
    <scope>NUCLEOTIDE SEQUENCE [LARGE SCALE GENOMIC DNA]</scope>
    <source>
        <strain evidence="9">K2R23-3</strain>
    </source>
</reference>
<dbReference type="SUPFAM" id="SSF53383">
    <property type="entry name" value="PLP-dependent transferases"/>
    <property type="match status" value="1"/>
</dbReference>
<gene>
    <name evidence="8" type="ORF">D3873_13220</name>
</gene>
<proteinExistence type="inferred from homology"/>
<keyword evidence="5" id="KW-0456">Lyase</keyword>
<keyword evidence="9" id="KW-1185">Reference proteome</keyword>
<dbReference type="Pfam" id="PF01276">
    <property type="entry name" value="OKR_DC_1"/>
    <property type="match status" value="1"/>
</dbReference>
<dbReference type="GO" id="GO:0016831">
    <property type="term" value="F:carboxy-lyase activity"/>
    <property type="evidence" value="ECO:0007669"/>
    <property type="project" value="UniProtKB-KW"/>
</dbReference>
<dbReference type="KEGG" id="paek:D3873_13220"/>
<keyword evidence="3" id="KW-0210">Decarboxylase</keyword>
<dbReference type="Proteomes" id="UP000265725">
    <property type="component" value="Chromosome"/>
</dbReference>
<keyword evidence="8" id="KW-0808">Transferase</keyword>
<keyword evidence="4" id="KW-0663">Pyridoxal phosphate</keyword>
<dbReference type="InterPro" id="IPR008286">
    <property type="entry name" value="Prn/Lys/Arg_de-COase_C"/>
</dbReference>
<evidence type="ECO:0000259" key="7">
    <source>
        <dbReference type="Pfam" id="PF03711"/>
    </source>
</evidence>
<evidence type="ECO:0000256" key="2">
    <source>
        <dbReference type="ARBA" id="ARBA00010671"/>
    </source>
</evidence>
<feature type="domain" description="Orn/Lys/Arg decarboxylase C-terminal" evidence="7">
    <location>
        <begin position="393"/>
        <end position="454"/>
    </location>
</feature>
<comment type="similarity">
    <text evidence="2">Belongs to the Orn/Lys/Arg decarboxylase class-I family.</text>
</comment>
<dbReference type="InterPro" id="IPR052357">
    <property type="entry name" value="Orn_Lys_Arg_decarboxylase-I"/>
</dbReference>
<organism evidence="8 9">
    <name type="scientific">Paenisporosarcina cavernae</name>
    <dbReference type="NCBI Taxonomy" id="2320858"/>
    <lineage>
        <taxon>Bacteria</taxon>
        <taxon>Bacillati</taxon>
        <taxon>Bacillota</taxon>
        <taxon>Bacilli</taxon>
        <taxon>Bacillales</taxon>
        <taxon>Caryophanaceae</taxon>
        <taxon>Paenisporosarcina</taxon>
    </lineage>
</organism>
<dbReference type="CDD" id="cd00615">
    <property type="entry name" value="Orn_deC_like"/>
    <property type="match status" value="1"/>
</dbReference>
<evidence type="ECO:0000313" key="8">
    <source>
        <dbReference type="EMBL" id="AYC30718.1"/>
    </source>
</evidence>
<dbReference type="OrthoDB" id="9815233at2"/>
<evidence type="ECO:0000256" key="3">
    <source>
        <dbReference type="ARBA" id="ARBA00022793"/>
    </source>
</evidence>
<dbReference type="SUPFAM" id="SSF55904">
    <property type="entry name" value="Ornithine decarboxylase C-terminal domain"/>
    <property type="match status" value="1"/>
</dbReference>
<comment type="cofactor">
    <cofactor evidence="1">
        <name>pyridoxal 5'-phosphate</name>
        <dbReference type="ChEBI" id="CHEBI:597326"/>
    </cofactor>
</comment>
<dbReference type="InterPro" id="IPR015421">
    <property type="entry name" value="PyrdxlP-dep_Trfase_major"/>
</dbReference>
<dbReference type="GO" id="GO:0008483">
    <property type="term" value="F:transaminase activity"/>
    <property type="evidence" value="ECO:0007669"/>
    <property type="project" value="UniProtKB-KW"/>
</dbReference>
<dbReference type="Pfam" id="PF03711">
    <property type="entry name" value="OKR_DC_1_C"/>
    <property type="match status" value="1"/>
</dbReference>
<feature type="domain" description="Orn/Lys/Arg decarboxylases family 1 pyridoxal-P attachment site" evidence="6">
    <location>
        <begin position="5"/>
        <end position="282"/>
    </location>
</feature>
<evidence type="ECO:0000259" key="6">
    <source>
        <dbReference type="Pfam" id="PF01276"/>
    </source>
</evidence>
<evidence type="ECO:0000256" key="4">
    <source>
        <dbReference type="ARBA" id="ARBA00022898"/>
    </source>
</evidence>
<dbReference type="EMBL" id="CP032418">
    <property type="protein sequence ID" value="AYC30718.1"/>
    <property type="molecule type" value="Genomic_DNA"/>
</dbReference>
<dbReference type="PANTHER" id="PTHR43277">
    <property type="entry name" value="ARGININE DECARBOXYLASE"/>
    <property type="match status" value="1"/>
</dbReference>
<evidence type="ECO:0000256" key="1">
    <source>
        <dbReference type="ARBA" id="ARBA00001933"/>
    </source>
</evidence>
<evidence type="ECO:0000313" key="9">
    <source>
        <dbReference type="Proteomes" id="UP000265725"/>
    </source>
</evidence>
<accession>A0A385YYI9</accession>
<dbReference type="RefSeq" id="WP_119884431.1">
    <property type="nucleotide sequence ID" value="NZ_CP032418.1"/>
</dbReference>
<protein>
    <submittedName>
        <fullName evidence="8">Aminotransferase class I/II-fold pyridoxal phosphate-dependent enzyme</fullName>
    </submittedName>
</protein>
<dbReference type="InterPro" id="IPR036633">
    <property type="entry name" value="Prn/Lys/Arg_de-COase_C_sf"/>
</dbReference>
<evidence type="ECO:0000256" key="5">
    <source>
        <dbReference type="ARBA" id="ARBA00023239"/>
    </source>
</evidence>
<dbReference type="AlphaFoldDB" id="A0A385YYI9"/>
<dbReference type="PANTHER" id="PTHR43277:SF3">
    <property type="entry name" value="DECARBOXYLASE, PUTATIVE-RELATED"/>
    <property type="match status" value="1"/>
</dbReference>
<name>A0A385YYI9_9BACL</name>
<dbReference type="InterPro" id="IPR000310">
    <property type="entry name" value="Orn/Lys/Arg_deCO2ase_major_dom"/>
</dbReference>
<dbReference type="Gene3D" id="3.40.640.10">
    <property type="entry name" value="Type I PLP-dependent aspartate aminotransferase-like (Major domain)"/>
    <property type="match status" value="1"/>
</dbReference>